<dbReference type="GO" id="GO:0004674">
    <property type="term" value="F:protein serine/threonine kinase activity"/>
    <property type="evidence" value="ECO:0007669"/>
    <property type="project" value="TreeGrafter"/>
</dbReference>
<dbReference type="PROSITE" id="PS50011">
    <property type="entry name" value="PROTEIN_KINASE_DOM"/>
    <property type="match status" value="1"/>
</dbReference>
<accession>A0A9N9N417</accession>
<dbReference type="InterPro" id="IPR000719">
    <property type="entry name" value="Prot_kinase_dom"/>
</dbReference>
<dbReference type="PANTHER" id="PTHR44329">
    <property type="entry name" value="SERINE/THREONINE-PROTEIN KINASE TNNI3K-RELATED"/>
    <property type="match status" value="1"/>
</dbReference>
<dbReference type="AlphaFoldDB" id="A0A9N9N417"/>
<reference evidence="2" key="1">
    <citation type="submission" date="2021-12" db="EMBL/GenBank/DDBJ databases">
        <authorList>
            <person name="King R."/>
        </authorList>
    </citation>
    <scope>NUCLEOTIDE SEQUENCE</scope>
</reference>
<dbReference type="OrthoDB" id="339325at2759"/>
<keyword evidence="3" id="KW-1185">Reference proteome</keyword>
<dbReference type="InterPro" id="IPR001245">
    <property type="entry name" value="Ser-Thr/Tyr_kinase_cat_dom"/>
</dbReference>
<dbReference type="Gene3D" id="3.30.200.20">
    <property type="entry name" value="Phosphorylase Kinase, domain 1"/>
    <property type="match status" value="1"/>
</dbReference>
<evidence type="ECO:0000259" key="1">
    <source>
        <dbReference type="PROSITE" id="PS50011"/>
    </source>
</evidence>
<organism evidence="2 3">
    <name type="scientific">Diatraea saccharalis</name>
    <name type="common">sugarcane borer</name>
    <dbReference type="NCBI Taxonomy" id="40085"/>
    <lineage>
        <taxon>Eukaryota</taxon>
        <taxon>Metazoa</taxon>
        <taxon>Ecdysozoa</taxon>
        <taxon>Arthropoda</taxon>
        <taxon>Hexapoda</taxon>
        <taxon>Insecta</taxon>
        <taxon>Pterygota</taxon>
        <taxon>Neoptera</taxon>
        <taxon>Endopterygota</taxon>
        <taxon>Lepidoptera</taxon>
        <taxon>Glossata</taxon>
        <taxon>Ditrysia</taxon>
        <taxon>Pyraloidea</taxon>
        <taxon>Crambidae</taxon>
        <taxon>Crambinae</taxon>
        <taxon>Diatraea</taxon>
    </lineage>
</organism>
<reference evidence="2" key="2">
    <citation type="submission" date="2022-10" db="EMBL/GenBank/DDBJ databases">
        <authorList>
            <consortium name="ENA_rothamsted_submissions"/>
            <consortium name="culmorum"/>
            <person name="King R."/>
        </authorList>
    </citation>
    <scope>NUCLEOTIDE SEQUENCE</scope>
</reference>
<dbReference type="GO" id="GO:0005524">
    <property type="term" value="F:ATP binding"/>
    <property type="evidence" value="ECO:0007669"/>
    <property type="project" value="InterPro"/>
</dbReference>
<dbReference type="Proteomes" id="UP001153714">
    <property type="component" value="Chromosome 1"/>
</dbReference>
<proteinExistence type="predicted"/>
<gene>
    <name evidence="2" type="ORF">DIATSA_LOCUS37</name>
</gene>
<protein>
    <recommendedName>
        <fullName evidence="1">Protein kinase domain-containing protein</fullName>
    </recommendedName>
</protein>
<dbReference type="InterPro" id="IPR011009">
    <property type="entry name" value="Kinase-like_dom_sf"/>
</dbReference>
<evidence type="ECO:0000313" key="3">
    <source>
        <dbReference type="Proteomes" id="UP001153714"/>
    </source>
</evidence>
<dbReference type="Gene3D" id="1.10.510.10">
    <property type="entry name" value="Transferase(Phosphotransferase) domain 1"/>
    <property type="match status" value="1"/>
</dbReference>
<dbReference type="InterPro" id="IPR051681">
    <property type="entry name" value="Ser/Thr_Kinases-Pseudokinases"/>
</dbReference>
<dbReference type="EMBL" id="OU893332">
    <property type="protein sequence ID" value="CAG9781708.1"/>
    <property type="molecule type" value="Genomic_DNA"/>
</dbReference>
<feature type="domain" description="Protein kinase" evidence="1">
    <location>
        <begin position="76"/>
        <end position="192"/>
    </location>
</feature>
<dbReference type="SUPFAM" id="SSF56112">
    <property type="entry name" value="Protein kinase-like (PK-like)"/>
    <property type="match status" value="1"/>
</dbReference>
<evidence type="ECO:0000313" key="2">
    <source>
        <dbReference type="EMBL" id="CAG9781708.1"/>
    </source>
</evidence>
<dbReference type="Pfam" id="PF07714">
    <property type="entry name" value="PK_Tyr_Ser-Thr"/>
    <property type="match status" value="1"/>
</dbReference>
<dbReference type="GO" id="GO:0005737">
    <property type="term" value="C:cytoplasm"/>
    <property type="evidence" value="ECO:0007669"/>
    <property type="project" value="TreeGrafter"/>
</dbReference>
<dbReference type="PANTHER" id="PTHR44329:SF304">
    <property type="entry name" value="MITOGEN-ACTIVATED PROTEIN KINASE KINASE KINASE 13-LIKE ISOFORM X1"/>
    <property type="match status" value="1"/>
</dbReference>
<name>A0A9N9N417_9NEOP</name>
<sequence length="192" mass="21774">MSAMEANVQDEEKAVVSQSLRDYQRALGPFTNDADKKNLFWMGGVMDCFSTVLSIFGRTDLKTSKEDEWEVPFEAITDMVYLGSGAQGVVFGGNLRGEMVAVKKLRDKSETNIKHLRKLNHENIVRFRGVCTQAPVYGVIMEFCQYGPLFEFLHSGACFAPKQILKWAKEIAHGMTYLHNHKIIHRDLKSPK</sequence>